<accession>A0A7Y0MUJ9</accession>
<evidence type="ECO:0000313" key="1">
    <source>
        <dbReference type="EMBL" id="NMR73653.1"/>
    </source>
</evidence>
<dbReference type="AlphaFoldDB" id="A0A7Y0MUJ9"/>
<name>A0A7Y0MUJ9_VIBAL</name>
<sequence>MTGEGTAKKDPQMERVTNFPEFIERVEAGSIANVLGLATSNVALAVSNSGKAGEIILKLKLSPASKTDPSIMNVTTAITVKEPKVNYGSKVEDFKYETVAFAGFGGKLSYDRPAVGVHNQLEIPAGISKLSVGKY</sequence>
<evidence type="ECO:0000313" key="2">
    <source>
        <dbReference type="Proteomes" id="UP000565155"/>
    </source>
</evidence>
<dbReference type="Proteomes" id="UP000565155">
    <property type="component" value="Unassembled WGS sequence"/>
</dbReference>
<dbReference type="EMBL" id="JABCMA010000006">
    <property type="protein sequence ID" value="NMR73653.1"/>
    <property type="molecule type" value="Genomic_DNA"/>
</dbReference>
<protein>
    <submittedName>
        <fullName evidence="1">Uncharacterized protein</fullName>
    </submittedName>
</protein>
<comment type="caution">
    <text evidence="1">The sequence shown here is derived from an EMBL/GenBank/DDBJ whole genome shotgun (WGS) entry which is preliminary data.</text>
</comment>
<reference evidence="1 2" key="1">
    <citation type="submission" date="2020-04" db="EMBL/GenBank/DDBJ databases">
        <title>Whole-genome sequencing of Vibrio spp. from China reveals different genetic environments of blaCTX-M-14 among diverse lineages.</title>
        <authorList>
            <person name="Zheng Z."/>
            <person name="Ye L."/>
            <person name="Chen S."/>
        </authorList>
    </citation>
    <scope>NUCLEOTIDE SEQUENCE [LARGE SCALE GENOMIC DNA]</scope>
    <source>
        <strain evidence="1 2">Vb1636</strain>
    </source>
</reference>
<organism evidence="1 2">
    <name type="scientific">Vibrio alginolyticus</name>
    <dbReference type="NCBI Taxonomy" id="663"/>
    <lineage>
        <taxon>Bacteria</taxon>
        <taxon>Pseudomonadati</taxon>
        <taxon>Pseudomonadota</taxon>
        <taxon>Gammaproteobacteria</taxon>
        <taxon>Vibrionales</taxon>
        <taxon>Vibrionaceae</taxon>
        <taxon>Vibrio</taxon>
    </lineage>
</organism>
<proteinExistence type="predicted"/>
<gene>
    <name evidence="1" type="ORF">HKB35_08510</name>
</gene>